<reference evidence="1 2" key="1">
    <citation type="journal article" date="2019" name="Int. J. Syst. Evol. Microbiol.">
        <title>The Global Catalogue of Microorganisms (GCM) 10K type strain sequencing project: providing services to taxonomists for standard genome sequencing and annotation.</title>
        <authorList>
            <consortium name="The Broad Institute Genomics Platform"/>
            <consortium name="The Broad Institute Genome Sequencing Center for Infectious Disease"/>
            <person name="Wu L."/>
            <person name="Ma J."/>
        </authorList>
    </citation>
    <scope>NUCLEOTIDE SEQUENCE [LARGE SCALE GENOMIC DNA]</scope>
    <source>
        <strain evidence="1 2">JCM 6305</strain>
    </source>
</reference>
<evidence type="ECO:0008006" key="3">
    <source>
        <dbReference type="Google" id="ProtNLM"/>
    </source>
</evidence>
<organism evidence="1 2">
    <name type="scientific">Streptomyces macrosporus</name>
    <dbReference type="NCBI Taxonomy" id="44032"/>
    <lineage>
        <taxon>Bacteria</taxon>
        <taxon>Bacillati</taxon>
        <taxon>Actinomycetota</taxon>
        <taxon>Actinomycetes</taxon>
        <taxon>Kitasatosporales</taxon>
        <taxon>Streptomycetaceae</taxon>
        <taxon>Streptomyces</taxon>
    </lineage>
</organism>
<proteinExistence type="predicted"/>
<dbReference type="Proteomes" id="UP001501638">
    <property type="component" value="Unassembled WGS sequence"/>
</dbReference>
<evidence type="ECO:0000313" key="1">
    <source>
        <dbReference type="EMBL" id="GAA2434837.1"/>
    </source>
</evidence>
<keyword evidence="2" id="KW-1185">Reference proteome</keyword>
<comment type="caution">
    <text evidence="1">The sequence shown here is derived from an EMBL/GenBank/DDBJ whole genome shotgun (WGS) entry which is preliminary data.</text>
</comment>
<dbReference type="EMBL" id="BAAASZ010000017">
    <property type="protein sequence ID" value="GAA2434837.1"/>
    <property type="molecule type" value="Genomic_DNA"/>
</dbReference>
<protein>
    <recommendedName>
        <fullName evidence="3">Aminoglycoside phosphotransferase domain-containing protein</fullName>
    </recommendedName>
</protein>
<gene>
    <name evidence="1" type="ORF">GCM10010405_17360</name>
</gene>
<name>A0ABN3JNL8_9ACTN</name>
<evidence type="ECO:0000313" key="2">
    <source>
        <dbReference type="Proteomes" id="UP001501638"/>
    </source>
</evidence>
<sequence>MLLRGHTNAVVRLTREPVVVDGHPVTFWTYLPRPDEPVPAQRIAGPLRALHQLPAPPFRLRPLDNVSAIRASLTAITTLSGESLRFLSQRVDRLEKHLADVSCELPRAVLQGDPSTATPCTTATGPCCATGTPWPGAGPNGT</sequence>
<accession>A0ABN3JNL8</accession>